<dbReference type="AlphaFoldDB" id="A0AAJ4RC11"/>
<evidence type="ECO:0000256" key="8">
    <source>
        <dbReference type="ARBA" id="ARBA00022840"/>
    </source>
</evidence>
<evidence type="ECO:0000256" key="4">
    <source>
        <dbReference type="ARBA" id="ARBA00022642"/>
    </source>
</evidence>
<gene>
    <name evidence="11 13" type="primary">nadD</name>
    <name evidence="13" type="ORF">C6V80_07505</name>
    <name evidence="14" type="ORF">EDC58_1346</name>
</gene>
<comment type="pathway">
    <text evidence="2 11">Cofactor biosynthesis; NAD(+) biosynthesis; deamido-NAD(+) from nicotinate D-ribonucleotide: step 1/1.</text>
</comment>
<evidence type="ECO:0000256" key="3">
    <source>
        <dbReference type="ARBA" id="ARBA00009014"/>
    </source>
</evidence>
<dbReference type="Gene3D" id="3.40.50.620">
    <property type="entry name" value="HUPs"/>
    <property type="match status" value="1"/>
</dbReference>
<keyword evidence="9 11" id="KW-0520">NAD</keyword>
<evidence type="ECO:0000313" key="16">
    <source>
        <dbReference type="Proteomes" id="UP000298805"/>
    </source>
</evidence>
<dbReference type="EC" id="2.7.7.18" evidence="11"/>
<keyword evidence="5 11" id="KW-0808">Transferase</keyword>
<dbReference type="GO" id="GO:0009435">
    <property type="term" value="P:NAD+ biosynthetic process"/>
    <property type="evidence" value="ECO:0007669"/>
    <property type="project" value="UniProtKB-UniRule"/>
</dbReference>
<dbReference type="PANTHER" id="PTHR39321:SF3">
    <property type="entry name" value="PHOSPHOPANTETHEINE ADENYLYLTRANSFERASE"/>
    <property type="match status" value="1"/>
</dbReference>
<evidence type="ECO:0000256" key="7">
    <source>
        <dbReference type="ARBA" id="ARBA00022741"/>
    </source>
</evidence>
<evidence type="ECO:0000259" key="12">
    <source>
        <dbReference type="Pfam" id="PF01467"/>
    </source>
</evidence>
<reference evidence="16" key="1">
    <citation type="submission" date="2018-03" db="EMBL/GenBank/DDBJ databases">
        <title>A comparative analysis of the Nautiliaceae.</title>
        <authorList>
            <person name="Grosche A."/>
            <person name="Smedile F."/>
            <person name="Vetriani C."/>
        </authorList>
    </citation>
    <scope>NUCLEOTIDE SEQUENCE [LARGE SCALE GENOMIC DNA]</scope>
    <source>
        <strain evidence="16">TB6</strain>
    </source>
</reference>
<proteinExistence type="inferred from homology"/>
<sequence>MKTAIFGGSFDPVHLGHIEIVKKALENLDIDKVIIVPNYLNPLKKSFSAPPELRLKWLKEVFSDFEKVEVSDYEISKNRPVYSIETVKHFNPTYFIIGSDNLKTLDKWKNIQELKNMVEFVVATRGELDENLLKKHNIKKIINIDVPISSTEIRNCNFKFLPKKIEKEIKEFYGQNCKNKRAT</sequence>
<evidence type="ECO:0000313" key="14">
    <source>
        <dbReference type="EMBL" id="ROR39406.1"/>
    </source>
</evidence>
<reference evidence="13" key="3">
    <citation type="submission" date="2019-06" db="EMBL/GenBank/DDBJ databases">
        <title>A comparative analysis of the Nautiliaceae.</title>
        <authorList>
            <person name="Grosche A."/>
            <person name="Smedile F."/>
            <person name="Vetriani C."/>
        </authorList>
    </citation>
    <scope>NUCLEOTIDE SEQUENCE</scope>
    <source>
        <strain evidence="13">TB6</strain>
    </source>
</reference>
<dbReference type="GO" id="GO:0004515">
    <property type="term" value="F:nicotinate-nucleotide adenylyltransferase activity"/>
    <property type="evidence" value="ECO:0007669"/>
    <property type="project" value="UniProtKB-UniRule"/>
</dbReference>
<evidence type="ECO:0000313" key="13">
    <source>
        <dbReference type="EMBL" id="QCI28818.1"/>
    </source>
</evidence>
<keyword evidence="4 11" id="KW-0662">Pyridine nucleotide biosynthesis</keyword>
<dbReference type="RefSeq" id="WP_123352741.1">
    <property type="nucleotide sequence ID" value="NZ_CP027432.2"/>
</dbReference>
<evidence type="ECO:0000256" key="5">
    <source>
        <dbReference type="ARBA" id="ARBA00022679"/>
    </source>
</evidence>
<evidence type="ECO:0000256" key="6">
    <source>
        <dbReference type="ARBA" id="ARBA00022695"/>
    </source>
</evidence>
<evidence type="ECO:0000256" key="11">
    <source>
        <dbReference type="HAMAP-Rule" id="MF_00244"/>
    </source>
</evidence>
<evidence type="ECO:0000256" key="10">
    <source>
        <dbReference type="ARBA" id="ARBA00048721"/>
    </source>
</evidence>
<dbReference type="GO" id="GO:0005524">
    <property type="term" value="F:ATP binding"/>
    <property type="evidence" value="ECO:0007669"/>
    <property type="project" value="UniProtKB-KW"/>
</dbReference>
<dbReference type="EMBL" id="RJVK01000003">
    <property type="protein sequence ID" value="ROR39406.1"/>
    <property type="molecule type" value="Genomic_DNA"/>
</dbReference>
<accession>A0AAJ4RC11</accession>
<organism evidence="14 15">
    <name type="scientific">Caminibacter pacificus</name>
    <dbReference type="NCBI Taxonomy" id="1424653"/>
    <lineage>
        <taxon>Bacteria</taxon>
        <taxon>Pseudomonadati</taxon>
        <taxon>Campylobacterota</taxon>
        <taxon>Epsilonproteobacteria</taxon>
        <taxon>Nautiliales</taxon>
        <taxon>Nautiliaceae</taxon>
        <taxon>Caminibacter</taxon>
    </lineage>
</organism>
<keyword evidence="7 11" id="KW-0547">Nucleotide-binding</keyword>
<comment type="similarity">
    <text evidence="3 11">Belongs to the NadD family.</text>
</comment>
<dbReference type="InterPro" id="IPR005248">
    <property type="entry name" value="NadD/NMNAT"/>
</dbReference>
<evidence type="ECO:0000256" key="2">
    <source>
        <dbReference type="ARBA" id="ARBA00005019"/>
    </source>
</evidence>
<dbReference type="Proteomes" id="UP000298805">
    <property type="component" value="Chromosome"/>
</dbReference>
<evidence type="ECO:0000256" key="1">
    <source>
        <dbReference type="ARBA" id="ARBA00002324"/>
    </source>
</evidence>
<dbReference type="NCBIfam" id="TIGR00125">
    <property type="entry name" value="cyt_tran_rel"/>
    <property type="match status" value="1"/>
</dbReference>
<dbReference type="NCBIfam" id="TIGR00482">
    <property type="entry name" value="nicotinate (nicotinamide) nucleotide adenylyltransferase"/>
    <property type="match status" value="1"/>
</dbReference>
<keyword evidence="16" id="KW-1185">Reference proteome</keyword>
<dbReference type="Proteomes" id="UP000272781">
    <property type="component" value="Unassembled WGS sequence"/>
</dbReference>
<keyword evidence="8 11" id="KW-0067">ATP-binding</keyword>
<dbReference type="Pfam" id="PF01467">
    <property type="entry name" value="CTP_transf_like"/>
    <property type="match status" value="1"/>
</dbReference>
<dbReference type="PANTHER" id="PTHR39321">
    <property type="entry name" value="NICOTINATE-NUCLEOTIDE ADENYLYLTRANSFERASE-RELATED"/>
    <property type="match status" value="1"/>
</dbReference>
<dbReference type="EMBL" id="CP027432">
    <property type="protein sequence ID" value="QCI28818.1"/>
    <property type="molecule type" value="Genomic_DNA"/>
</dbReference>
<evidence type="ECO:0000256" key="9">
    <source>
        <dbReference type="ARBA" id="ARBA00023027"/>
    </source>
</evidence>
<dbReference type="CDD" id="cd02165">
    <property type="entry name" value="NMNAT"/>
    <property type="match status" value="1"/>
</dbReference>
<dbReference type="SUPFAM" id="SSF52374">
    <property type="entry name" value="Nucleotidylyl transferase"/>
    <property type="match status" value="1"/>
</dbReference>
<dbReference type="HAMAP" id="MF_00244">
    <property type="entry name" value="NaMN_adenylyltr"/>
    <property type="match status" value="1"/>
</dbReference>
<comment type="catalytic activity">
    <reaction evidence="10 11">
        <text>nicotinate beta-D-ribonucleotide + ATP + H(+) = deamido-NAD(+) + diphosphate</text>
        <dbReference type="Rhea" id="RHEA:22860"/>
        <dbReference type="ChEBI" id="CHEBI:15378"/>
        <dbReference type="ChEBI" id="CHEBI:30616"/>
        <dbReference type="ChEBI" id="CHEBI:33019"/>
        <dbReference type="ChEBI" id="CHEBI:57502"/>
        <dbReference type="ChEBI" id="CHEBI:58437"/>
        <dbReference type="EC" id="2.7.7.18"/>
    </reaction>
</comment>
<feature type="domain" description="Cytidyltransferase-like" evidence="12">
    <location>
        <begin position="5"/>
        <end position="155"/>
    </location>
</feature>
<protein>
    <recommendedName>
        <fullName evidence="11">Probable nicotinate-nucleotide adenylyltransferase</fullName>
        <ecNumber evidence="11">2.7.7.18</ecNumber>
    </recommendedName>
    <alternativeName>
        <fullName evidence="11">Deamido-NAD(+) diphosphorylase</fullName>
    </alternativeName>
    <alternativeName>
        <fullName evidence="11">Deamido-NAD(+) pyrophosphorylase</fullName>
    </alternativeName>
    <alternativeName>
        <fullName evidence="11">Nicotinate mononucleotide adenylyltransferase</fullName>
        <shortName evidence="11">NaMN adenylyltransferase</shortName>
    </alternativeName>
</protein>
<evidence type="ECO:0000313" key="15">
    <source>
        <dbReference type="Proteomes" id="UP000272781"/>
    </source>
</evidence>
<reference evidence="14 15" key="2">
    <citation type="submission" date="2018-11" db="EMBL/GenBank/DDBJ databases">
        <title>Genomic Encyclopedia of Type Strains, Phase IV (KMG-IV): sequencing the most valuable type-strain genomes for metagenomic binning, comparative biology and taxonomic classification.</title>
        <authorList>
            <person name="Goeker M."/>
        </authorList>
    </citation>
    <scope>NUCLEOTIDE SEQUENCE [LARGE SCALE GENOMIC DNA]</scope>
    <source>
        <strain evidence="14 15">DSM 27783</strain>
    </source>
</reference>
<dbReference type="InterPro" id="IPR004821">
    <property type="entry name" value="Cyt_trans-like"/>
</dbReference>
<name>A0AAJ4RC11_9BACT</name>
<keyword evidence="6 11" id="KW-0548">Nucleotidyltransferase</keyword>
<dbReference type="InterPro" id="IPR014729">
    <property type="entry name" value="Rossmann-like_a/b/a_fold"/>
</dbReference>
<comment type="function">
    <text evidence="1 11">Catalyzes the reversible adenylation of nicotinate mononucleotide (NaMN) to nicotinic acid adenine dinucleotide (NaAD).</text>
</comment>